<reference evidence="2" key="1">
    <citation type="journal article" date="2015" name="Nat. Genet.">
        <title>The genome and transcriptome of the zoonotic hookworm Ancylostoma ceylanicum identify infection-specific gene families.</title>
        <authorList>
            <person name="Schwarz E.M."/>
            <person name="Hu Y."/>
            <person name="Antoshechkin I."/>
            <person name="Miller M.M."/>
            <person name="Sternberg P.W."/>
            <person name="Aroian R.V."/>
        </authorList>
    </citation>
    <scope>NUCLEOTIDE SEQUENCE</scope>
    <source>
        <strain evidence="2">HY135</strain>
    </source>
</reference>
<evidence type="ECO:0000313" key="1">
    <source>
        <dbReference type="EMBL" id="EYB87378.1"/>
    </source>
</evidence>
<name>A0A016S9L4_9BILA</name>
<protein>
    <submittedName>
        <fullName evidence="1">Uncharacterized protein</fullName>
    </submittedName>
</protein>
<evidence type="ECO:0000313" key="2">
    <source>
        <dbReference type="Proteomes" id="UP000024635"/>
    </source>
</evidence>
<dbReference type="AlphaFoldDB" id="A0A016S9L4"/>
<keyword evidence="2" id="KW-1185">Reference proteome</keyword>
<dbReference type="EMBL" id="JARK01001600">
    <property type="protein sequence ID" value="EYB87378.1"/>
    <property type="molecule type" value="Genomic_DNA"/>
</dbReference>
<proteinExistence type="predicted"/>
<gene>
    <name evidence="1" type="primary">Acey_s0264.g626</name>
    <name evidence="1" type="ORF">Y032_0264g626</name>
</gene>
<sequence length="66" mass="7340">MINSNQLGFPKCKSSRGLIATFSFLAGQLVHIETFNPLKTTDFEVFVGKTYTVAVSLASRVRRCQN</sequence>
<dbReference type="Proteomes" id="UP000024635">
    <property type="component" value="Unassembled WGS sequence"/>
</dbReference>
<comment type="caution">
    <text evidence="1">The sequence shown here is derived from an EMBL/GenBank/DDBJ whole genome shotgun (WGS) entry which is preliminary data.</text>
</comment>
<organism evidence="1 2">
    <name type="scientific">Ancylostoma ceylanicum</name>
    <dbReference type="NCBI Taxonomy" id="53326"/>
    <lineage>
        <taxon>Eukaryota</taxon>
        <taxon>Metazoa</taxon>
        <taxon>Ecdysozoa</taxon>
        <taxon>Nematoda</taxon>
        <taxon>Chromadorea</taxon>
        <taxon>Rhabditida</taxon>
        <taxon>Rhabditina</taxon>
        <taxon>Rhabditomorpha</taxon>
        <taxon>Strongyloidea</taxon>
        <taxon>Ancylostomatidae</taxon>
        <taxon>Ancylostomatinae</taxon>
        <taxon>Ancylostoma</taxon>
    </lineage>
</organism>
<accession>A0A016S9L4</accession>